<keyword evidence="7" id="KW-0418">Kinase</keyword>
<evidence type="ECO:0000256" key="3">
    <source>
        <dbReference type="PROSITE-ProRule" id="PRU10141"/>
    </source>
</evidence>
<dbReference type="GO" id="GO:0005524">
    <property type="term" value="F:ATP binding"/>
    <property type="evidence" value="ECO:0007669"/>
    <property type="project" value="UniProtKB-UniRule"/>
</dbReference>
<dbReference type="STRING" id="1220926.S2JSC9"/>
<dbReference type="eggNOG" id="KOG0586">
    <property type="taxonomic scope" value="Eukaryota"/>
</dbReference>
<dbReference type="Gene3D" id="1.10.510.10">
    <property type="entry name" value="Transferase(Phosphotransferase) domain 1"/>
    <property type="match status" value="1"/>
</dbReference>
<name>S2JSC9_MUCC1</name>
<organism evidence="7 8">
    <name type="scientific">Mucor circinelloides f. circinelloides (strain 1006PhL)</name>
    <name type="common">Mucormycosis agent</name>
    <name type="synonym">Calyptromyces circinelloides</name>
    <dbReference type="NCBI Taxonomy" id="1220926"/>
    <lineage>
        <taxon>Eukaryota</taxon>
        <taxon>Fungi</taxon>
        <taxon>Fungi incertae sedis</taxon>
        <taxon>Mucoromycota</taxon>
        <taxon>Mucoromycotina</taxon>
        <taxon>Mucoromycetes</taxon>
        <taxon>Mucorales</taxon>
        <taxon>Mucorineae</taxon>
        <taxon>Mucoraceae</taxon>
        <taxon>Mucor</taxon>
    </lineage>
</organism>
<protein>
    <submittedName>
        <fullName evidence="7">CAMK/CAMKL protein kinase</fullName>
    </submittedName>
</protein>
<evidence type="ECO:0000256" key="5">
    <source>
        <dbReference type="SAM" id="Phobius"/>
    </source>
</evidence>
<dbReference type="GO" id="GO:0005737">
    <property type="term" value="C:cytoplasm"/>
    <property type="evidence" value="ECO:0007669"/>
    <property type="project" value="TreeGrafter"/>
</dbReference>
<keyword evidence="8" id="KW-1185">Reference proteome</keyword>
<feature type="domain" description="Protein kinase" evidence="6">
    <location>
        <begin position="247"/>
        <end position="518"/>
    </location>
</feature>
<dbReference type="PROSITE" id="PS00108">
    <property type="entry name" value="PROTEIN_KINASE_ST"/>
    <property type="match status" value="1"/>
</dbReference>
<dbReference type="PANTHER" id="PTHR24346:SF30">
    <property type="entry name" value="MATERNAL EMBRYONIC LEUCINE ZIPPER KINASE"/>
    <property type="match status" value="1"/>
</dbReference>
<dbReference type="OMA" id="QFMANEV"/>
<feature type="transmembrane region" description="Helical" evidence="5">
    <location>
        <begin position="440"/>
        <end position="457"/>
    </location>
</feature>
<dbReference type="InterPro" id="IPR008271">
    <property type="entry name" value="Ser/Thr_kinase_AS"/>
</dbReference>
<dbReference type="InterPro" id="IPR000719">
    <property type="entry name" value="Prot_kinase_dom"/>
</dbReference>
<dbReference type="Pfam" id="PF00069">
    <property type="entry name" value="Pkinase"/>
    <property type="match status" value="1"/>
</dbReference>
<dbReference type="PROSITE" id="PS00107">
    <property type="entry name" value="PROTEIN_KINASE_ATP"/>
    <property type="match status" value="1"/>
</dbReference>
<dbReference type="GO" id="GO:0035556">
    <property type="term" value="P:intracellular signal transduction"/>
    <property type="evidence" value="ECO:0007669"/>
    <property type="project" value="TreeGrafter"/>
</dbReference>
<dbReference type="InterPro" id="IPR017441">
    <property type="entry name" value="Protein_kinase_ATP_BS"/>
</dbReference>
<keyword evidence="1 3" id="KW-0547">Nucleotide-binding</keyword>
<dbReference type="SUPFAM" id="SSF56112">
    <property type="entry name" value="Protein kinase-like (PK-like)"/>
    <property type="match status" value="1"/>
</dbReference>
<dbReference type="SMART" id="SM00220">
    <property type="entry name" value="S_TKc"/>
    <property type="match status" value="1"/>
</dbReference>
<dbReference type="InterPro" id="IPR011009">
    <property type="entry name" value="Kinase-like_dom_sf"/>
</dbReference>
<keyword evidence="5" id="KW-0812">Transmembrane</keyword>
<evidence type="ECO:0000313" key="7">
    <source>
        <dbReference type="EMBL" id="EPB85598.1"/>
    </source>
</evidence>
<gene>
    <name evidence="7" type="ORF">HMPREF1544_07591</name>
</gene>
<dbReference type="GO" id="GO:0004674">
    <property type="term" value="F:protein serine/threonine kinase activity"/>
    <property type="evidence" value="ECO:0007669"/>
    <property type="project" value="TreeGrafter"/>
</dbReference>
<evidence type="ECO:0000259" key="6">
    <source>
        <dbReference type="PROSITE" id="PS50011"/>
    </source>
</evidence>
<keyword evidence="7" id="KW-0808">Transferase</keyword>
<dbReference type="EMBL" id="KE124008">
    <property type="protein sequence ID" value="EPB85598.1"/>
    <property type="molecule type" value="Genomic_DNA"/>
</dbReference>
<evidence type="ECO:0000256" key="2">
    <source>
        <dbReference type="ARBA" id="ARBA00022840"/>
    </source>
</evidence>
<dbReference type="PANTHER" id="PTHR24346">
    <property type="entry name" value="MAP/MICROTUBULE AFFINITY-REGULATING KINASE"/>
    <property type="match status" value="1"/>
</dbReference>
<evidence type="ECO:0000313" key="8">
    <source>
        <dbReference type="Proteomes" id="UP000014254"/>
    </source>
</evidence>
<sequence length="522" mass="58228">MVSVLLSCQLNHLLNVKFQATSIQITRSPEKQAQEQGQTAAGHHRRPTPALEINTDTSKTNAFFHTSSDSLSTPRPPPSLSRKISIRQSIPPSSPTSSIPTPKDDDLYHHDSYASRLRHLVARQASQAPAPSPIPQHLYATEPLVSPTTPDLQTDALHSLPTPLPNSTTNSKHFVFPPPSLPPPSIITSTPGEQDIPVLSSFSGTPTTAIPTLSEQPNLGDQPNTIPVTPNYHLQVIDIVGKTIGGYHIIKLLGVGAFSRVYLASNPHGTHVAIKTIQKGKLLDDPRVRSSIEREVGILNFINHPNIVHLEATMETEHMMCIVLEYVEGGELFDFVQKMHQQLSLTNSGVNEAQVKTLFLQLLHAVKYLHEHNIVHRDLKLENILIHKQSNDEILKITDFGLARVVDPESPLLVTRCGSEEYAAPEIVQQQDYDGRKTDTWALGIILYSLLVGYLPFRYDRRKGERVSQLFYRIVRAEVKWPQDCVISNEAKQVVQAILERDPSKRISLDDIQDLAWFHKAQ</sequence>
<dbReference type="VEuPathDB" id="FungiDB:HMPREF1544_07591"/>
<dbReference type="Proteomes" id="UP000014254">
    <property type="component" value="Unassembled WGS sequence"/>
</dbReference>
<keyword evidence="5" id="KW-0472">Membrane</keyword>
<proteinExistence type="predicted"/>
<accession>S2JSC9</accession>
<feature type="compositionally biased region" description="Low complexity" evidence="4">
    <location>
        <begin position="80"/>
        <end position="101"/>
    </location>
</feature>
<dbReference type="OrthoDB" id="289250at2759"/>
<dbReference type="AlphaFoldDB" id="S2JSC9"/>
<keyword evidence="5" id="KW-1133">Transmembrane helix</keyword>
<evidence type="ECO:0000256" key="1">
    <source>
        <dbReference type="ARBA" id="ARBA00022741"/>
    </source>
</evidence>
<dbReference type="PROSITE" id="PS50011">
    <property type="entry name" value="PROTEIN_KINASE_DOM"/>
    <property type="match status" value="1"/>
</dbReference>
<keyword evidence="2 3" id="KW-0067">ATP-binding</keyword>
<reference evidence="8" key="1">
    <citation type="submission" date="2013-05" db="EMBL/GenBank/DDBJ databases">
        <title>The Genome sequence of Mucor circinelloides f. circinelloides 1006PhL.</title>
        <authorList>
            <consortium name="The Broad Institute Genomics Platform"/>
            <person name="Cuomo C."/>
            <person name="Earl A."/>
            <person name="Findley K."/>
            <person name="Lee S.C."/>
            <person name="Walker B."/>
            <person name="Young S."/>
            <person name="Zeng Q."/>
            <person name="Gargeya S."/>
            <person name="Fitzgerald M."/>
            <person name="Haas B."/>
            <person name="Abouelleil A."/>
            <person name="Allen A.W."/>
            <person name="Alvarado L."/>
            <person name="Arachchi H.M."/>
            <person name="Berlin A.M."/>
            <person name="Chapman S.B."/>
            <person name="Gainer-Dewar J."/>
            <person name="Goldberg J."/>
            <person name="Griggs A."/>
            <person name="Gujja S."/>
            <person name="Hansen M."/>
            <person name="Howarth C."/>
            <person name="Imamovic A."/>
            <person name="Ireland A."/>
            <person name="Larimer J."/>
            <person name="McCowan C."/>
            <person name="Murphy C."/>
            <person name="Pearson M."/>
            <person name="Poon T.W."/>
            <person name="Priest M."/>
            <person name="Roberts A."/>
            <person name="Saif S."/>
            <person name="Shea T."/>
            <person name="Sisk P."/>
            <person name="Sykes S."/>
            <person name="Wortman J."/>
            <person name="Nusbaum C."/>
            <person name="Birren B."/>
        </authorList>
    </citation>
    <scope>NUCLEOTIDE SEQUENCE [LARGE SCALE GENOMIC DNA]</scope>
    <source>
        <strain evidence="8">1006PhL</strain>
    </source>
</reference>
<feature type="binding site" evidence="3">
    <location>
        <position position="275"/>
    </location>
    <ligand>
        <name>ATP</name>
        <dbReference type="ChEBI" id="CHEBI:30616"/>
    </ligand>
</feature>
<feature type="compositionally biased region" description="Polar residues" evidence="4">
    <location>
        <begin position="54"/>
        <end position="65"/>
    </location>
</feature>
<feature type="region of interest" description="Disordered" evidence="4">
    <location>
        <begin position="27"/>
        <end position="109"/>
    </location>
</feature>
<dbReference type="InParanoid" id="S2JSC9"/>
<evidence type="ECO:0000256" key="4">
    <source>
        <dbReference type="SAM" id="MobiDB-lite"/>
    </source>
</evidence>
<dbReference type="FunFam" id="1.10.510.10:FF:000571">
    <property type="entry name" value="Maternal embryonic leucine zipper kinase"/>
    <property type="match status" value="1"/>
</dbReference>